<feature type="coiled-coil region" evidence="1">
    <location>
        <begin position="228"/>
        <end position="255"/>
    </location>
</feature>
<keyword evidence="1" id="KW-0175">Coiled coil</keyword>
<dbReference type="EMBL" id="PVNE01000051">
    <property type="protein sequence ID" value="PRX38528.1"/>
    <property type="molecule type" value="Genomic_DNA"/>
</dbReference>
<gene>
    <name evidence="2" type="ORF">CLV97_1512</name>
</gene>
<keyword evidence="3" id="KW-1185">Reference proteome</keyword>
<dbReference type="AlphaFoldDB" id="A0A2T0LAF7"/>
<organism evidence="2 3">
    <name type="scientific">Planifilum fimeticola</name>
    <dbReference type="NCBI Taxonomy" id="201975"/>
    <lineage>
        <taxon>Bacteria</taxon>
        <taxon>Bacillati</taxon>
        <taxon>Bacillota</taxon>
        <taxon>Bacilli</taxon>
        <taxon>Bacillales</taxon>
        <taxon>Thermoactinomycetaceae</taxon>
        <taxon>Planifilum</taxon>
    </lineage>
</organism>
<sequence>MISDEVKIPKGIFPVILKHGEGEGFHFLPCRVKGEKGFYYYVHYASNRMLMIREDGTVPPYEEVKSPLCLATFFLGHCQSLEEMRDLYAIYNPFFTVEKLLHKLDPLLRPVLAHDMRHALDVFIEAVTSVLEYKRRGEEVLSQAEAYAKQFMNEEAVLTRRDFDEMERFRKPIVYHLHQMDKVQVDSYQDREKLVRYLGSSISFYQIRLWWLYRRLKVYHDRMLEGYAPEEEEDVNELERKLADAKWRTKVEEKDLEEIEKLAINPK</sequence>
<evidence type="ECO:0000256" key="1">
    <source>
        <dbReference type="SAM" id="Coils"/>
    </source>
</evidence>
<protein>
    <submittedName>
        <fullName evidence="2">Uncharacterized protein</fullName>
    </submittedName>
</protein>
<evidence type="ECO:0000313" key="2">
    <source>
        <dbReference type="EMBL" id="PRX38528.1"/>
    </source>
</evidence>
<dbReference type="Proteomes" id="UP000237797">
    <property type="component" value="Unassembled WGS sequence"/>
</dbReference>
<comment type="caution">
    <text evidence="2">The sequence shown here is derived from an EMBL/GenBank/DDBJ whole genome shotgun (WGS) entry which is preliminary data.</text>
</comment>
<accession>A0A2T0LAF7</accession>
<reference evidence="2 3" key="1">
    <citation type="submission" date="2018-03" db="EMBL/GenBank/DDBJ databases">
        <title>Genomic Encyclopedia of Archaeal and Bacterial Type Strains, Phase II (KMG-II): from individual species to whole genera.</title>
        <authorList>
            <person name="Goeker M."/>
        </authorList>
    </citation>
    <scope>NUCLEOTIDE SEQUENCE [LARGE SCALE GENOMIC DNA]</scope>
    <source>
        <strain evidence="2 3">DSM 44946</strain>
    </source>
</reference>
<evidence type="ECO:0000313" key="3">
    <source>
        <dbReference type="Proteomes" id="UP000237797"/>
    </source>
</evidence>
<proteinExistence type="predicted"/>
<name>A0A2T0LAF7_9BACL</name>